<feature type="signal peptide" evidence="1">
    <location>
        <begin position="1"/>
        <end position="23"/>
    </location>
</feature>
<protein>
    <recommendedName>
        <fullName evidence="4">Toxin ETX/toxin MTX2</fullName>
    </recommendedName>
</protein>
<name>A0AAW9NQJ9_9BACL</name>
<keyword evidence="3" id="KW-1185">Reference proteome</keyword>
<keyword evidence="1" id="KW-0732">Signal</keyword>
<evidence type="ECO:0008006" key="4">
    <source>
        <dbReference type="Google" id="ProtNLM"/>
    </source>
</evidence>
<organism evidence="2 3">
    <name type="scientific">Metasolibacillus meyeri</name>
    <dbReference type="NCBI Taxonomy" id="1071052"/>
    <lineage>
        <taxon>Bacteria</taxon>
        <taxon>Bacillati</taxon>
        <taxon>Bacillota</taxon>
        <taxon>Bacilli</taxon>
        <taxon>Bacillales</taxon>
        <taxon>Caryophanaceae</taxon>
        <taxon>Metasolibacillus</taxon>
    </lineage>
</organism>
<proteinExistence type="predicted"/>
<evidence type="ECO:0000256" key="1">
    <source>
        <dbReference type="SAM" id="SignalP"/>
    </source>
</evidence>
<evidence type="ECO:0000313" key="3">
    <source>
        <dbReference type="Proteomes" id="UP001344888"/>
    </source>
</evidence>
<comment type="caution">
    <text evidence="2">The sequence shown here is derived from an EMBL/GenBank/DDBJ whole genome shotgun (WGS) entry which is preliminary data.</text>
</comment>
<dbReference type="EMBL" id="JARSFG010000014">
    <property type="protein sequence ID" value="MEC1178776.1"/>
    <property type="molecule type" value="Genomic_DNA"/>
</dbReference>
<dbReference type="RefSeq" id="WP_326123237.1">
    <property type="nucleotide sequence ID" value="NZ_JARSFG010000014.1"/>
</dbReference>
<reference evidence="2 3" key="1">
    <citation type="submission" date="2023-03" db="EMBL/GenBank/DDBJ databases">
        <title>Bacillus Genome Sequencing.</title>
        <authorList>
            <person name="Dunlap C."/>
        </authorList>
    </citation>
    <scope>NUCLEOTIDE SEQUENCE [LARGE SCALE GENOMIC DNA]</scope>
    <source>
        <strain evidence="2 3">B-59205</strain>
    </source>
</reference>
<accession>A0AAW9NQJ9</accession>
<evidence type="ECO:0000313" key="2">
    <source>
        <dbReference type="EMBL" id="MEC1178776.1"/>
    </source>
</evidence>
<dbReference type="AlphaFoldDB" id="A0AAW9NQJ9"/>
<sequence>MKKIFLLPFLVLTSLFFQNDVSANEMSTEDVNPVEYKEMMDIVKREVLKGVEENELEKIPEVQEFKNTYKEEKIFEFVGNTEAYKMLNSKNDIELNSQNNILGYQKQLIEFEDGSFAILESKTTEVSDLNSAFNLGVTPFSGTGTEYFNTKAGKSFTNDFSYSYWGLWKVAELHLITNFTIENSNKVKITSTDHAGTKAYTPSTVDNVSTSIIINNGLDAQSRGSYRKTNGVVIDGFPIGATRYISFNTLIRIHATSGSDIYFYVQNSITE</sequence>
<feature type="chain" id="PRO_5043903307" description="Toxin ETX/toxin MTX2" evidence="1">
    <location>
        <begin position="24"/>
        <end position="271"/>
    </location>
</feature>
<dbReference type="Proteomes" id="UP001344888">
    <property type="component" value="Unassembled WGS sequence"/>
</dbReference>
<gene>
    <name evidence="2" type="ORF">P9B03_09805</name>
</gene>